<dbReference type="InterPro" id="IPR016177">
    <property type="entry name" value="DNA-bd_dom_sf"/>
</dbReference>
<organism evidence="8 9">
    <name type="scientific">Linum tenue</name>
    <dbReference type="NCBI Taxonomy" id="586396"/>
    <lineage>
        <taxon>Eukaryota</taxon>
        <taxon>Viridiplantae</taxon>
        <taxon>Streptophyta</taxon>
        <taxon>Embryophyta</taxon>
        <taxon>Tracheophyta</taxon>
        <taxon>Spermatophyta</taxon>
        <taxon>Magnoliopsida</taxon>
        <taxon>eudicotyledons</taxon>
        <taxon>Gunneridae</taxon>
        <taxon>Pentapetalae</taxon>
        <taxon>rosids</taxon>
        <taxon>fabids</taxon>
        <taxon>Malpighiales</taxon>
        <taxon>Linaceae</taxon>
        <taxon>Linum</taxon>
    </lineage>
</organism>
<feature type="region of interest" description="Disordered" evidence="6">
    <location>
        <begin position="1"/>
        <end position="27"/>
    </location>
</feature>
<reference evidence="8" key="1">
    <citation type="submission" date="2022-08" db="EMBL/GenBank/DDBJ databases">
        <authorList>
            <person name="Gutierrez-Valencia J."/>
        </authorList>
    </citation>
    <scope>NUCLEOTIDE SEQUENCE</scope>
</reference>
<dbReference type="GO" id="GO:0005634">
    <property type="term" value="C:nucleus"/>
    <property type="evidence" value="ECO:0007669"/>
    <property type="project" value="UniProtKB-SubCell"/>
</dbReference>
<evidence type="ECO:0000259" key="7">
    <source>
        <dbReference type="PROSITE" id="PS51032"/>
    </source>
</evidence>
<dbReference type="GO" id="GO:0003700">
    <property type="term" value="F:DNA-binding transcription factor activity"/>
    <property type="evidence" value="ECO:0007669"/>
    <property type="project" value="InterPro"/>
</dbReference>
<feature type="region of interest" description="Disordered" evidence="6">
    <location>
        <begin position="148"/>
        <end position="191"/>
    </location>
</feature>
<comment type="caution">
    <text evidence="8">The sequence shown here is derived from an EMBL/GenBank/DDBJ whole genome shotgun (WGS) entry which is preliminary data.</text>
</comment>
<protein>
    <recommendedName>
        <fullName evidence="7">AP2/ERF domain-containing protein</fullName>
    </recommendedName>
</protein>
<dbReference type="CDD" id="cd00018">
    <property type="entry name" value="AP2"/>
    <property type="match status" value="1"/>
</dbReference>
<keyword evidence="2" id="KW-0805">Transcription regulation</keyword>
<keyword evidence="3" id="KW-0238">DNA-binding</keyword>
<feature type="domain" description="AP2/ERF" evidence="7">
    <location>
        <begin position="92"/>
        <end position="152"/>
    </location>
</feature>
<sequence length="349" mass="38701">MKKLRLIYSDPDATDCSSDEEEDHHEGEFTLLRSCGSGSGVKQFVAEISFPSSSAAAAAAAACEETEEERCKSRIHGGVKKRALSTNNTSSTYKGVRRRPWGKYSAEIRDPFRKARVWLGTYSTAEEAAAAYQRKKTEFDQALEMKSKTTATHEEEGAVSEESNGGSFSHPSPSSVLDAATSNDNVVDNNSDGNVVVVVDVGLPWKQVESENEVLMIEPETYITRPMDVDDEDDYDDDDYEDEYEDNDNDDCCLSYEDDEMRPIDEMMPPTSDEEIVMGSEGYDYCCYEFGSNFGMMFDDIVGVGEFVFPGDDEELKFLPILDGLGGGLMDLPNIELEGIDIVQQALNF</sequence>
<evidence type="ECO:0000256" key="1">
    <source>
        <dbReference type="ARBA" id="ARBA00004123"/>
    </source>
</evidence>
<dbReference type="Proteomes" id="UP001154282">
    <property type="component" value="Unassembled WGS sequence"/>
</dbReference>
<evidence type="ECO:0000256" key="4">
    <source>
        <dbReference type="ARBA" id="ARBA00023163"/>
    </source>
</evidence>
<feature type="compositionally biased region" description="Acidic residues" evidence="6">
    <location>
        <begin position="229"/>
        <end position="250"/>
    </location>
</feature>
<evidence type="ECO:0000313" key="8">
    <source>
        <dbReference type="EMBL" id="CAI0547884.1"/>
    </source>
</evidence>
<dbReference type="AlphaFoldDB" id="A0AAV0QU72"/>
<feature type="compositionally biased region" description="Polar residues" evidence="6">
    <location>
        <begin position="161"/>
        <end position="175"/>
    </location>
</feature>
<keyword evidence="9" id="KW-1185">Reference proteome</keyword>
<comment type="subcellular location">
    <subcellularLocation>
        <location evidence="1">Nucleus</location>
    </subcellularLocation>
</comment>
<name>A0AAV0QU72_9ROSI</name>
<evidence type="ECO:0000313" key="9">
    <source>
        <dbReference type="Proteomes" id="UP001154282"/>
    </source>
</evidence>
<dbReference type="PANTHER" id="PTHR31194">
    <property type="entry name" value="SHN SHINE , DNA BINDING / TRANSCRIPTION FACTOR"/>
    <property type="match status" value="1"/>
</dbReference>
<evidence type="ECO:0000256" key="6">
    <source>
        <dbReference type="SAM" id="MobiDB-lite"/>
    </source>
</evidence>
<dbReference type="PROSITE" id="PS51032">
    <property type="entry name" value="AP2_ERF"/>
    <property type="match status" value="1"/>
</dbReference>
<evidence type="ECO:0000256" key="5">
    <source>
        <dbReference type="ARBA" id="ARBA00023242"/>
    </source>
</evidence>
<dbReference type="InterPro" id="IPR036955">
    <property type="entry name" value="AP2/ERF_dom_sf"/>
</dbReference>
<dbReference type="GO" id="GO:0003677">
    <property type="term" value="F:DNA binding"/>
    <property type="evidence" value="ECO:0007669"/>
    <property type="project" value="UniProtKB-KW"/>
</dbReference>
<dbReference type="InterPro" id="IPR001471">
    <property type="entry name" value="AP2/ERF_dom"/>
</dbReference>
<dbReference type="PANTHER" id="PTHR31194:SF203">
    <property type="entry name" value="AP2_ERF DOMAIN-CONTAINING PROTEIN"/>
    <property type="match status" value="1"/>
</dbReference>
<dbReference type="Pfam" id="PF00847">
    <property type="entry name" value="AP2"/>
    <property type="match status" value="1"/>
</dbReference>
<gene>
    <name evidence="8" type="ORF">LITE_LOCUS44555</name>
</gene>
<accession>A0AAV0QU72</accession>
<dbReference type="InterPro" id="IPR050913">
    <property type="entry name" value="AP2/ERF_ERF"/>
</dbReference>
<dbReference type="PRINTS" id="PR00367">
    <property type="entry name" value="ETHRSPELEMNT"/>
</dbReference>
<dbReference type="SMART" id="SM00380">
    <property type="entry name" value="AP2"/>
    <property type="match status" value="1"/>
</dbReference>
<evidence type="ECO:0000256" key="3">
    <source>
        <dbReference type="ARBA" id="ARBA00023125"/>
    </source>
</evidence>
<proteinExistence type="predicted"/>
<dbReference type="Gene3D" id="3.30.730.10">
    <property type="entry name" value="AP2/ERF domain"/>
    <property type="match status" value="1"/>
</dbReference>
<dbReference type="EMBL" id="CAMGYJ010000010">
    <property type="protein sequence ID" value="CAI0547884.1"/>
    <property type="molecule type" value="Genomic_DNA"/>
</dbReference>
<keyword evidence="4" id="KW-0804">Transcription</keyword>
<feature type="compositionally biased region" description="Low complexity" evidence="6">
    <location>
        <begin position="182"/>
        <end position="191"/>
    </location>
</feature>
<feature type="region of interest" description="Disordered" evidence="6">
    <location>
        <begin position="227"/>
        <end position="250"/>
    </location>
</feature>
<keyword evidence="5" id="KW-0539">Nucleus</keyword>
<dbReference type="SUPFAM" id="SSF54171">
    <property type="entry name" value="DNA-binding domain"/>
    <property type="match status" value="1"/>
</dbReference>
<evidence type="ECO:0000256" key="2">
    <source>
        <dbReference type="ARBA" id="ARBA00023015"/>
    </source>
</evidence>